<evidence type="ECO:0000313" key="2">
    <source>
        <dbReference type="Proteomes" id="UP000178249"/>
    </source>
</evidence>
<sequence length="64" mass="7581">MKGRRKVGDELIRSLVKTGGGQSYAITLPRDLIRKFRWEKRQKLQLSVDEKKKLITISDWPRKK</sequence>
<gene>
    <name evidence="1" type="ORF">A2841_02635</name>
</gene>
<proteinExistence type="predicted"/>
<organism evidence="1 2">
    <name type="scientific">Candidatus Kaiserbacteria bacterium RIFCSPHIGHO2_01_FULL_48_10</name>
    <dbReference type="NCBI Taxonomy" id="1798476"/>
    <lineage>
        <taxon>Bacteria</taxon>
        <taxon>Candidatus Kaiseribacteriota</taxon>
    </lineage>
</organism>
<dbReference type="Proteomes" id="UP000178249">
    <property type="component" value="Unassembled WGS sequence"/>
</dbReference>
<dbReference type="EMBL" id="MFKP01000043">
    <property type="protein sequence ID" value="OGG43363.1"/>
    <property type="molecule type" value="Genomic_DNA"/>
</dbReference>
<evidence type="ECO:0008006" key="3">
    <source>
        <dbReference type="Google" id="ProtNLM"/>
    </source>
</evidence>
<comment type="caution">
    <text evidence="1">The sequence shown here is derived from an EMBL/GenBank/DDBJ whole genome shotgun (WGS) entry which is preliminary data.</text>
</comment>
<dbReference type="AlphaFoldDB" id="A0A1F6C2R9"/>
<reference evidence="1 2" key="1">
    <citation type="journal article" date="2016" name="Nat. Commun.">
        <title>Thousands of microbial genomes shed light on interconnected biogeochemical processes in an aquifer system.</title>
        <authorList>
            <person name="Anantharaman K."/>
            <person name="Brown C.T."/>
            <person name="Hug L.A."/>
            <person name="Sharon I."/>
            <person name="Castelle C.J."/>
            <person name="Probst A.J."/>
            <person name="Thomas B.C."/>
            <person name="Singh A."/>
            <person name="Wilkins M.J."/>
            <person name="Karaoz U."/>
            <person name="Brodie E.L."/>
            <person name="Williams K.H."/>
            <person name="Hubbard S.S."/>
            <person name="Banfield J.F."/>
        </authorList>
    </citation>
    <scope>NUCLEOTIDE SEQUENCE [LARGE SCALE GENOMIC DNA]</scope>
</reference>
<name>A0A1F6C2R9_9BACT</name>
<evidence type="ECO:0000313" key="1">
    <source>
        <dbReference type="EMBL" id="OGG43363.1"/>
    </source>
</evidence>
<protein>
    <recommendedName>
        <fullName evidence="3">SpoVT-AbrB domain-containing protein</fullName>
    </recommendedName>
</protein>
<accession>A0A1F6C2R9</accession>